<keyword evidence="2" id="KW-0732">Signal</keyword>
<proteinExistence type="predicted"/>
<evidence type="ECO:0000256" key="2">
    <source>
        <dbReference type="SAM" id="SignalP"/>
    </source>
</evidence>
<reference evidence="3 4" key="1">
    <citation type="submission" date="2019-09" db="EMBL/GenBank/DDBJ databases">
        <title>Taxonomy of Antarctic Massilia spp.: description of Massilia rubra sp. nov., Massilia aquatica sp. nov., Massilia mucilaginosa sp. nov., Massilia frigida sp. nov. isolated from streams, lakes and regoliths.</title>
        <authorList>
            <person name="Holochova P."/>
            <person name="Sedlacek I."/>
            <person name="Kralova S."/>
            <person name="Maslanova I."/>
            <person name="Busse H.-J."/>
            <person name="Stankova E."/>
            <person name="Vrbovska V."/>
            <person name="Kovarovic V."/>
            <person name="Bartak M."/>
            <person name="Svec P."/>
            <person name="Pantucek R."/>
        </authorList>
    </citation>
    <scope>NUCLEOTIDE SEQUENCE [LARGE SCALE GENOMIC DNA]</scope>
    <source>
        <strain evidence="3 4">CCM 8693</strain>
    </source>
</reference>
<evidence type="ECO:0000313" key="4">
    <source>
        <dbReference type="Proteomes" id="UP000819052"/>
    </source>
</evidence>
<evidence type="ECO:0000256" key="1">
    <source>
        <dbReference type="SAM" id="MobiDB-lite"/>
    </source>
</evidence>
<organism evidence="3 4">
    <name type="scientific">Massilia aquatica</name>
    <dbReference type="NCBI Taxonomy" id="2609000"/>
    <lineage>
        <taxon>Bacteria</taxon>
        <taxon>Pseudomonadati</taxon>
        <taxon>Pseudomonadota</taxon>
        <taxon>Betaproteobacteria</taxon>
        <taxon>Burkholderiales</taxon>
        <taxon>Oxalobacteraceae</taxon>
        <taxon>Telluria group</taxon>
        <taxon>Massilia</taxon>
    </lineage>
</organism>
<dbReference type="PROSITE" id="PS51257">
    <property type="entry name" value="PROKAR_LIPOPROTEIN"/>
    <property type="match status" value="1"/>
</dbReference>
<name>A0ABX0LZD4_9BURK</name>
<comment type="caution">
    <text evidence="3">The sequence shown here is derived from an EMBL/GenBank/DDBJ whole genome shotgun (WGS) entry which is preliminary data.</text>
</comment>
<dbReference type="Proteomes" id="UP000819052">
    <property type="component" value="Unassembled WGS sequence"/>
</dbReference>
<feature type="region of interest" description="Disordered" evidence="1">
    <location>
        <begin position="65"/>
        <end position="87"/>
    </location>
</feature>
<dbReference type="RefSeq" id="WP_167076108.1">
    <property type="nucleotide sequence ID" value="NZ_VVIW01000004.1"/>
</dbReference>
<protein>
    <submittedName>
        <fullName evidence="3">Uncharacterized protein</fullName>
    </submittedName>
</protein>
<feature type="signal peptide" evidence="2">
    <location>
        <begin position="1"/>
        <end position="22"/>
    </location>
</feature>
<keyword evidence="4" id="KW-1185">Reference proteome</keyword>
<accession>A0ABX0LZD4</accession>
<dbReference type="EMBL" id="VVIW01000004">
    <property type="protein sequence ID" value="NHZ40243.1"/>
    <property type="molecule type" value="Genomic_DNA"/>
</dbReference>
<gene>
    <name evidence="3" type="ORF">F1609_08720</name>
</gene>
<evidence type="ECO:0000313" key="3">
    <source>
        <dbReference type="EMBL" id="NHZ40243.1"/>
    </source>
</evidence>
<sequence>MLKKSLACAGMALACVACTVPAARTTGNTSPGAASLVSGNTIFVTNRYGPSAIYFDPSGRFRDTGGSSVSEGSWRADKDQVCTTKDPTPARVTPEFCLDLAGKKVGTGWTGDDPQNGKLLFLITPGDKSERH</sequence>
<feature type="chain" id="PRO_5045302723" evidence="2">
    <location>
        <begin position="23"/>
        <end position="132"/>
    </location>
</feature>